<gene>
    <name evidence="1" type="ORF">TNIN_26941</name>
</gene>
<accession>A0A8X6WPI1</accession>
<evidence type="ECO:0000313" key="1">
    <source>
        <dbReference type="EMBL" id="GFY37436.1"/>
    </source>
</evidence>
<comment type="caution">
    <text evidence="1">The sequence shown here is derived from an EMBL/GenBank/DDBJ whole genome shotgun (WGS) entry which is preliminary data.</text>
</comment>
<keyword evidence="2" id="KW-1185">Reference proteome</keyword>
<dbReference type="Proteomes" id="UP000886998">
    <property type="component" value="Unassembled WGS sequence"/>
</dbReference>
<organism evidence="1 2">
    <name type="scientific">Trichonephila inaurata madagascariensis</name>
    <dbReference type="NCBI Taxonomy" id="2747483"/>
    <lineage>
        <taxon>Eukaryota</taxon>
        <taxon>Metazoa</taxon>
        <taxon>Ecdysozoa</taxon>
        <taxon>Arthropoda</taxon>
        <taxon>Chelicerata</taxon>
        <taxon>Arachnida</taxon>
        <taxon>Araneae</taxon>
        <taxon>Araneomorphae</taxon>
        <taxon>Entelegynae</taxon>
        <taxon>Araneoidea</taxon>
        <taxon>Nephilidae</taxon>
        <taxon>Trichonephila</taxon>
        <taxon>Trichonephila inaurata</taxon>
    </lineage>
</organism>
<proteinExistence type="predicted"/>
<sequence>MKEHHYYDDFLGSKFGDEKFNHPSNPIPVQELLRGIRFKYLWISDSNRSFDRFSKNAGIRNVNIKSFFFLHLHRNLLFLYRNSKQLIYSENK</sequence>
<reference evidence="1" key="1">
    <citation type="submission" date="2020-08" db="EMBL/GenBank/DDBJ databases">
        <title>Multicomponent nature underlies the extraordinary mechanical properties of spider dragline silk.</title>
        <authorList>
            <person name="Kono N."/>
            <person name="Nakamura H."/>
            <person name="Mori M."/>
            <person name="Yoshida Y."/>
            <person name="Ohtoshi R."/>
            <person name="Malay A.D."/>
            <person name="Moran D.A.P."/>
            <person name="Tomita M."/>
            <person name="Numata K."/>
            <person name="Arakawa K."/>
        </authorList>
    </citation>
    <scope>NUCLEOTIDE SEQUENCE</scope>
</reference>
<protein>
    <submittedName>
        <fullName evidence="1">Uncharacterized protein</fullName>
    </submittedName>
</protein>
<dbReference type="AlphaFoldDB" id="A0A8X6WPI1"/>
<evidence type="ECO:0000313" key="2">
    <source>
        <dbReference type="Proteomes" id="UP000886998"/>
    </source>
</evidence>
<dbReference type="EMBL" id="BMAV01000294">
    <property type="protein sequence ID" value="GFY37436.1"/>
    <property type="molecule type" value="Genomic_DNA"/>
</dbReference>
<name>A0A8X6WPI1_9ARAC</name>